<feature type="transmembrane region" description="Helical" evidence="1">
    <location>
        <begin position="45"/>
        <end position="65"/>
    </location>
</feature>
<sequence length="108" mass="11273">MHSLALMAYAFAVGLTLCGLAGAIFELVAGRRLGFHPPFVRRERFGFSLALMVAAGPFMLTNEVIAARRAGAIDWTAAALCAVGAGIWAMALGVLAVELALLVSRLLG</sequence>
<evidence type="ECO:0000256" key="1">
    <source>
        <dbReference type="SAM" id="Phobius"/>
    </source>
</evidence>
<dbReference type="InterPro" id="IPR053803">
    <property type="entry name" value="DUF6949"/>
</dbReference>
<gene>
    <name evidence="2" type="ORF">V1479_12160</name>
</gene>
<keyword evidence="3" id="KW-1185">Reference proteome</keyword>
<reference evidence="2 3" key="1">
    <citation type="submission" date="2024-01" db="EMBL/GenBank/DDBJ databases">
        <title>New evidence supports the origin of RcGTA from prophage.</title>
        <authorList>
            <person name="Xu Y."/>
            <person name="Liu B."/>
            <person name="Chen F."/>
        </authorList>
    </citation>
    <scope>NUCLEOTIDE SEQUENCE [LARGE SCALE GENOMIC DNA]</scope>
    <source>
        <strain evidence="2 3">CBW1107-2</strain>
    </source>
</reference>
<comment type="caution">
    <text evidence="2">The sequence shown here is derived from an EMBL/GenBank/DDBJ whole genome shotgun (WGS) entry which is preliminary data.</text>
</comment>
<dbReference type="Proteomes" id="UP001559025">
    <property type="component" value="Unassembled WGS sequence"/>
</dbReference>
<name>A0ABV3WTR2_9HYPH</name>
<feature type="transmembrane region" description="Helical" evidence="1">
    <location>
        <begin position="6"/>
        <end position="25"/>
    </location>
</feature>
<evidence type="ECO:0000313" key="2">
    <source>
        <dbReference type="EMBL" id="MEX4008062.1"/>
    </source>
</evidence>
<evidence type="ECO:0000313" key="3">
    <source>
        <dbReference type="Proteomes" id="UP001559025"/>
    </source>
</evidence>
<proteinExistence type="predicted"/>
<dbReference type="RefSeq" id="WP_173191586.1">
    <property type="nucleotide sequence ID" value="NZ_CBDDTD010000001.1"/>
</dbReference>
<dbReference type="Pfam" id="PF22258">
    <property type="entry name" value="DUF6949"/>
    <property type="match status" value="1"/>
</dbReference>
<accession>A0ABV3WTR2</accession>
<keyword evidence="1" id="KW-1133">Transmembrane helix</keyword>
<dbReference type="EMBL" id="JAZHFV010000003">
    <property type="protein sequence ID" value="MEX4008062.1"/>
    <property type="molecule type" value="Genomic_DNA"/>
</dbReference>
<protein>
    <submittedName>
        <fullName evidence="2">Uncharacterized protein</fullName>
    </submittedName>
</protein>
<keyword evidence="1" id="KW-0812">Transmembrane</keyword>
<feature type="transmembrane region" description="Helical" evidence="1">
    <location>
        <begin position="77"/>
        <end position="103"/>
    </location>
</feature>
<keyword evidence="1" id="KW-0472">Membrane</keyword>
<organism evidence="2 3">
    <name type="scientific">Neoaquamicrobium sediminum</name>
    <dbReference type="NCBI Taxonomy" id="1849104"/>
    <lineage>
        <taxon>Bacteria</taxon>
        <taxon>Pseudomonadati</taxon>
        <taxon>Pseudomonadota</taxon>
        <taxon>Alphaproteobacteria</taxon>
        <taxon>Hyphomicrobiales</taxon>
        <taxon>Phyllobacteriaceae</taxon>
        <taxon>Neoaquamicrobium</taxon>
    </lineage>
</organism>